<name>A0A1J5T8G1_9ZZZZ</name>
<proteinExistence type="predicted"/>
<evidence type="ECO:0000313" key="1">
    <source>
        <dbReference type="EMBL" id="OIR16403.1"/>
    </source>
</evidence>
<reference evidence="1" key="1">
    <citation type="submission" date="2016-10" db="EMBL/GenBank/DDBJ databases">
        <title>Sequence of Gallionella enrichment culture.</title>
        <authorList>
            <person name="Poehlein A."/>
            <person name="Muehling M."/>
            <person name="Daniel R."/>
        </authorList>
    </citation>
    <scope>NUCLEOTIDE SEQUENCE</scope>
</reference>
<accession>A0A1J5T8G1</accession>
<gene>
    <name evidence="1" type="ORF">GALL_31280</name>
</gene>
<dbReference type="SUPFAM" id="SSF53146">
    <property type="entry name" value="Nitrogenase accessory factor-like"/>
    <property type="match status" value="1"/>
</dbReference>
<comment type="caution">
    <text evidence="1">The sequence shown here is derived from an EMBL/GenBank/DDBJ whole genome shotgun (WGS) entry which is preliminary data.</text>
</comment>
<sequence>MKIAITSQNFKSVTGDAGKSRRFIIFEVGTPCDVPAIVWLDLPIKMSFHAFSGGKHPLDDMDVILTANASQGFVEKLAQRGIQVITCGESDPRKAVCNFLNGVIKPAISHNYRIQRQHKLPGGGGCIC</sequence>
<dbReference type="Gene3D" id="3.30.420.130">
    <property type="entry name" value="Dinitrogenase iron-molybdenum cofactor biosynthesis domain"/>
    <property type="match status" value="1"/>
</dbReference>
<dbReference type="InterPro" id="IPR036105">
    <property type="entry name" value="DiNase_FeMo-co_biosyn_sf"/>
</dbReference>
<dbReference type="AlphaFoldDB" id="A0A1J5T8G1"/>
<organism evidence="1">
    <name type="scientific">mine drainage metagenome</name>
    <dbReference type="NCBI Taxonomy" id="410659"/>
    <lineage>
        <taxon>unclassified sequences</taxon>
        <taxon>metagenomes</taxon>
        <taxon>ecological metagenomes</taxon>
    </lineage>
</organism>
<evidence type="ECO:0008006" key="2">
    <source>
        <dbReference type="Google" id="ProtNLM"/>
    </source>
</evidence>
<protein>
    <recommendedName>
        <fullName evidence="2">Dinitrogenase iron-molybdenum cofactor biosynthesis domain-containing protein</fullName>
    </recommendedName>
</protein>
<dbReference type="EMBL" id="MLJW01000007">
    <property type="protein sequence ID" value="OIR16403.1"/>
    <property type="molecule type" value="Genomic_DNA"/>
</dbReference>